<organism evidence="1 2">
    <name type="scientific">Glaesserella parasuis</name>
    <name type="common">Haemophilus parasuis</name>
    <dbReference type="NCBI Taxonomy" id="738"/>
    <lineage>
        <taxon>Bacteria</taxon>
        <taxon>Pseudomonadati</taxon>
        <taxon>Pseudomonadota</taxon>
        <taxon>Gammaproteobacteria</taxon>
        <taxon>Pasteurellales</taxon>
        <taxon>Pasteurellaceae</taxon>
        <taxon>Glaesserella</taxon>
    </lineage>
</organism>
<accession>A0AAJ6D918</accession>
<protein>
    <submittedName>
        <fullName evidence="1">Uncharacterized protein</fullName>
    </submittedName>
</protein>
<reference evidence="1" key="1">
    <citation type="submission" date="2023-04" db="EMBL/GenBank/DDBJ databases">
        <title>Molecular characterization of the Integrative and Conjugative elements harboring multidrug-resistance gene from Glaesserella (Haemophilus) parasuis.</title>
        <authorList>
            <person name="Che Y."/>
            <person name="Zhou L."/>
        </authorList>
    </citation>
    <scope>NUCLEOTIDE SEQUENCE</scope>
    <source>
        <strain evidence="1">Z44</strain>
    </source>
</reference>
<dbReference type="EMBL" id="CP121769">
    <property type="protein sequence ID" value="WGE09253.1"/>
    <property type="molecule type" value="Genomic_DNA"/>
</dbReference>
<evidence type="ECO:0000313" key="2">
    <source>
        <dbReference type="Proteomes" id="UP001222296"/>
    </source>
</evidence>
<dbReference type="Proteomes" id="UP001222296">
    <property type="component" value="Chromosome"/>
</dbReference>
<dbReference type="AlphaFoldDB" id="A0AAJ6D918"/>
<proteinExistence type="predicted"/>
<sequence length="40" mass="4834">MDYLDRLIELTQIQGEINVLCRFNGNWQIPLPRREVVFRS</sequence>
<name>A0AAJ6D918_GLAPU</name>
<evidence type="ECO:0000313" key="1">
    <source>
        <dbReference type="EMBL" id="WGE09253.1"/>
    </source>
</evidence>
<gene>
    <name evidence="1" type="ORF">QBL01_08300</name>
</gene>
<dbReference type="RefSeq" id="WP_005710779.1">
    <property type="nucleotide sequence ID" value="NZ_CP020085.1"/>
</dbReference>